<keyword evidence="5" id="KW-0560">Oxidoreductase</keyword>
<accession>A0A917NEI0</accession>
<keyword evidence="8" id="KW-1185">Reference proteome</keyword>
<dbReference type="PROSITE" id="PS00061">
    <property type="entry name" value="ADH_SHORT"/>
    <property type="match status" value="1"/>
</dbReference>
<dbReference type="Pfam" id="PF00106">
    <property type="entry name" value="adh_short"/>
    <property type="match status" value="1"/>
</dbReference>
<evidence type="ECO:0000313" key="7">
    <source>
        <dbReference type="EMBL" id="GGI92943.1"/>
    </source>
</evidence>
<dbReference type="Gene3D" id="3.40.50.720">
    <property type="entry name" value="NAD(P)-binding Rossmann-like Domain"/>
    <property type="match status" value="1"/>
</dbReference>
<dbReference type="InterPro" id="IPR036291">
    <property type="entry name" value="NAD(P)-bd_dom_sf"/>
</dbReference>
<organism evidence="7 8">
    <name type="scientific">Legionella impletisoli</name>
    <dbReference type="NCBI Taxonomy" id="343510"/>
    <lineage>
        <taxon>Bacteria</taxon>
        <taxon>Pseudomonadati</taxon>
        <taxon>Pseudomonadota</taxon>
        <taxon>Gammaproteobacteria</taxon>
        <taxon>Legionellales</taxon>
        <taxon>Legionellaceae</taxon>
        <taxon>Legionella</taxon>
    </lineage>
</organism>
<evidence type="ECO:0000256" key="1">
    <source>
        <dbReference type="ARBA" id="ARBA00004496"/>
    </source>
</evidence>
<gene>
    <name evidence="7" type="primary">yueD</name>
    <name evidence="7" type="ORF">GCM10007966_21940</name>
</gene>
<keyword evidence="3" id="KW-0963">Cytoplasm</keyword>
<dbReference type="EMBL" id="BMOB01000014">
    <property type="protein sequence ID" value="GGI92943.1"/>
    <property type="molecule type" value="Genomic_DNA"/>
</dbReference>
<dbReference type="SMART" id="SM00822">
    <property type="entry name" value="PKS_KR"/>
    <property type="match status" value="1"/>
</dbReference>
<dbReference type="PRINTS" id="PR00081">
    <property type="entry name" value="GDHRDH"/>
</dbReference>
<dbReference type="GO" id="GO:0005737">
    <property type="term" value="C:cytoplasm"/>
    <property type="evidence" value="ECO:0007669"/>
    <property type="project" value="UniProtKB-SubCell"/>
</dbReference>
<comment type="subcellular location">
    <subcellularLocation>
        <location evidence="1">Cytoplasm</location>
    </subcellularLocation>
</comment>
<evidence type="ECO:0000256" key="2">
    <source>
        <dbReference type="ARBA" id="ARBA00006484"/>
    </source>
</evidence>
<evidence type="ECO:0000259" key="6">
    <source>
        <dbReference type="SMART" id="SM00822"/>
    </source>
</evidence>
<dbReference type="SUPFAM" id="SSF51735">
    <property type="entry name" value="NAD(P)-binding Rossmann-fold domains"/>
    <property type="match status" value="1"/>
</dbReference>
<reference evidence="7" key="2">
    <citation type="submission" date="2020-09" db="EMBL/GenBank/DDBJ databases">
        <authorList>
            <person name="Sun Q."/>
            <person name="Ohkuma M."/>
        </authorList>
    </citation>
    <scope>NUCLEOTIDE SEQUENCE</scope>
    <source>
        <strain evidence="7">JCM 13919</strain>
    </source>
</reference>
<keyword evidence="4" id="KW-0521">NADP</keyword>
<protein>
    <submittedName>
        <fullName evidence="7">Sepiapterin reductase</fullName>
    </submittedName>
</protein>
<dbReference type="Proteomes" id="UP000630149">
    <property type="component" value="Unassembled WGS sequence"/>
</dbReference>
<comment type="caution">
    <text evidence="7">The sequence shown here is derived from an EMBL/GenBank/DDBJ whole genome shotgun (WGS) entry which is preliminary data.</text>
</comment>
<proteinExistence type="inferred from homology"/>
<reference evidence="7" key="1">
    <citation type="journal article" date="2014" name="Int. J. Syst. Evol. Microbiol.">
        <title>Complete genome sequence of Corynebacterium casei LMG S-19264T (=DSM 44701T), isolated from a smear-ripened cheese.</title>
        <authorList>
            <consortium name="US DOE Joint Genome Institute (JGI-PGF)"/>
            <person name="Walter F."/>
            <person name="Albersmeier A."/>
            <person name="Kalinowski J."/>
            <person name="Ruckert C."/>
        </authorList>
    </citation>
    <scope>NUCLEOTIDE SEQUENCE</scope>
    <source>
        <strain evidence="7">JCM 13919</strain>
    </source>
</reference>
<dbReference type="InterPro" id="IPR002347">
    <property type="entry name" value="SDR_fam"/>
</dbReference>
<evidence type="ECO:0000313" key="8">
    <source>
        <dbReference type="Proteomes" id="UP000630149"/>
    </source>
</evidence>
<dbReference type="AlphaFoldDB" id="A0A917NEI0"/>
<sequence length="254" mass="28159">MKVFIITGGGSGIGRALALNLASREQLVLIVGRREKPLADTASMHPNLSCLCADVASEKGRQQIKDYIEPYTMIKGLIHNAGTIEPISPITEIKEAEWQNTMATNVEAPLFLTQLLSDLLKNGRVLNIGSGAAHFAVKGWAAYCVSKAALLMLTKCWQLEQNAIAFANVMPGIIDTDMQAMIRKASHMDDEKLLFFKTLKQEGKLISPETVALFLSWLLLDVAKNEFESQEWDIYDTSHHAAWLSSSHFVPTWE</sequence>
<dbReference type="GO" id="GO:0006729">
    <property type="term" value="P:tetrahydrobiopterin biosynthetic process"/>
    <property type="evidence" value="ECO:0007669"/>
    <property type="project" value="TreeGrafter"/>
</dbReference>
<dbReference type="PANTHER" id="PTHR44085:SF2">
    <property type="entry name" value="SEPIAPTERIN REDUCTASE"/>
    <property type="match status" value="1"/>
</dbReference>
<feature type="domain" description="Ketoreductase" evidence="6">
    <location>
        <begin position="2"/>
        <end position="176"/>
    </location>
</feature>
<name>A0A917NEI0_9GAMM</name>
<evidence type="ECO:0000256" key="5">
    <source>
        <dbReference type="ARBA" id="ARBA00023002"/>
    </source>
</evidence>
<dbReference type="InterPro" id="IPR051721">
    <property type="entry name" value="Biopterin_syn/organic_redct"/>
</dbReference>
<comment type="similarity">
    <text evidence="2">Belongs to the short-chain dehydrogenases/reductases (SDR) family.</text>
</comment>
<evidence type="ECO:0000256" key="4">
    <source>
        <dbReference type="ARBA" id="ARBA00022857"/>
    </source>
</evidence>
<dbReference type="GO" id="GO:0004757">
    <property type="term" value="F:sepiapterin reductase (NADP+) activity"/>
    <property type="evidence" value="ECO:0007669"/>
    <property type="project" value="TreeGrafter"/>
</dbReference>
<evidence type="ECO:0000256" key="3">
    <source>
        <dbReference type="ARBA" id="ARBA00022490"/>
    </source>
</evidence>
<dbReference type="InterPro" id="IPR020904">
    <property type="entry name" value="Sc_DH/Rdtase_CS"/>
</dbReference>
<dbReference type="InterPro" id="IPR057326">
    <property type="entry name" value="KR_dom"/>
</dbReference>
<dbReference type="PANTHER" id="PTHR44085">
    <property type="entry name" value="SEPIAPTERIN REDUCTASE"/>
    <property type="match status" value="1"/>
</dbReference>